<evidence type="ECO:0000256" key="2">
    <source>
        <dbReference type="ARBA" id="ARBA00022448"/>
    </source>
</evidence>
<evidence type="ECO:0000256" key="3">
    <source>
        <dbReference type="ARBA" id="ARBA00022452"/>
    </source>
</evidence>
<keyword evidence="2 8" id="KW-0813">Transport</keyword>
<keyword evidence="4 8" id="KW-0812">Transmembrane</keyword>
<sequence>MRKSRFLAASSLACVVLAFSAPAFAQTAPADEAAVEEEEGDGAPILVTGSRISSPNLTSSVPVTSVLGEDLLESGVISIGDKLNQLPALRSTFSQANSTRFLGTAGLNLLDLRGLGTQRTLVLVNGRRHVGSDILSNGVSPDTNTFPTDLIERVDIVTGGSSAVYGSDAIAGVVNFILKKDFEGLQLRGQGGISEYSDAGSYFVSATGGQNFADGRGNIAVSLEYARQEQYFGANRPFIASQDAFITVDRDTGVAGNSDGIADTIFLRNIRSAGLSNTGVVRVGGNAALNGGLDPLGGFYNVPLQFNADGTLAPLTGIRVGLGPNGSFIGGNGENFRGGDQIQLSPKLDRYSANVIGHFDVSDAFQPFFEAKYVRTDAAGTGNSGPAFITGTTLGGDPRERPRLDNPFLTAQARALLTQQLTLANGVAPTGASRFSVRLNMTGLGARKELFERETYRGVLGVRGTFNDDWQYEASVNYGEFKEKNRILGNLNTQRFLLAIDAVADPLQGGKVVCNSTINPAAAIDTVGDAAILAADVAACVPINVFGGQFTQAQRNYLLADTTAQGKITQFDVNGFVSGDLSQLFELPGGPVGFAIGAEYRKETNFYTQDPLVNAGYTFYNAIPTFTSPAFEVKEAFGEIRIPFLKDLPFAKELTVTAAGRVADYKQGAGTVYSYNAGIEYAPIDDLKLRANYGRAVRAPNLSELFAVPGQNFATVVDPCSLNNLANGTANRAANCTAAGAPAGYNFIYSQSLEIVSGGNPDLAAETSDSLTVGGVFQPSFVPGLSISADYFDIKVNKAIASVGAQTILNQCYDLATLNNPFCGLFQRNTTAAGPNGEVLFQVLEGSLLQSSVNFAGFKVRGIDVEVGYNREIDGIGKLSTRLNYTHTFQNDTFQDPTDPAFITRLLYQLGDPVDEFSWDTNLKIGKVDIGYNLRFIGKQLQVGYTSIFPLNGDPAQNLDASETLFYPSVFYHDIKVAVDVTDKFNFYAGVNNLLNKEPPLGLTGIGGGSGIYDNRGRFFYLGFKANY</sequence>
<dbReference type="PANTHER" id="PTHR47234">
    <property type="match status" value="1"/>
</dbReference>
<evidence type="ECO:0000259" key="12">
    <source>
        <dbReference type="Pfam" id="PF07715"/>
    </source>
</evidence>
<dbReference type="PANTHER" id="PTHR47234:SF2">
    <property type="entry name" value="TONB-DEPENDENT RECEPTOR"/>
    <property type="match status" value="1"/>
</dbReference>
<dbReference type="SUPFAM" id="SSF56935">
    <property type="entry name" value="Porins"/>
    <property type="match status" value="1"/>
</dbReference>
<proteinExistence type="inferred from homology"/>
<keyword evidence="13" id="KW-0675">Receptor</keyword>
<evidence type="ECO:0000256" key="9">
    <source>
        <dbReference type="RuleBase" id="RU003357"/>
    </source>
</evidence>
<evidence type="ECO:0000313" key="13">
    <source>
        <dbReference type="EMBL" id="MVZ96947.1"/>
    </source>
</evidence>
<dbReference type="Pfam" id="PF07715">
    <property type="entry name" value="Plug"/>
    <property type="match status" value="1"/>
</dbReference>
<evidence type="ECO:0000256" key="1">
    <source>
        <dbReference type="ARBA" id="ARBA00004571"/>
    </source>
</evidence>
<feature type="signal peptide" evidence="10">
    <location>
        <begin position="1"/>
        <end position="25"/>
    </location>
</feature>
<dbReference type="InterPro" id="IPR036942">
    <property type="entry name" value="Beta-barrel_TonB_sf"/>
</dbReference>
<feature type="chain" id="PRO_5026230642" evidence="10">
    <location>
        <begin position="26"/>
        <end position="1028"/>
    </location>
</feature>
<dbReference type="InterPro" id="IPR037066">
    <property type="entry name" value="Plug_dom_sf"/>
</dbReference>
<keyword evidence="7 8" id="KW-0998">Cell outer membrane</keyword>
<keyword evidence="6 8" id="KW-0472">Membrane</keyword>
<dbReference type="GO" id="GO:0009279">
    <property type="term" value="C:cell outer membrane"/>
    <property type="evidence" value="ECO:0007669"/>
    <property type="project" value="UniProtKB-SubCell"/>
</dbReference>
<organism evidence="13 14">
    <name type="scientific">Sphingorhabdus profundilacus</name>
    <dbReference type="NCBI Taxonomy" id="2509718"/>
    <lineage>
        <taxon>Bacteria</taxon>
        <taxon>Pseudomonadati</taxon>
        <taxon>Pseudomonadota</taxon>
        <taxon>Alphaproteobacteria</taxon>
        <taxon>Sphingomonadales</taxon>
        <taxon>Sphingomonadaceae</taxon>
        <taxon>Sphingorhabdus</taxon>
    </lineage>
</organism>
<comment type="subcellular location">
    <subcellularLocation>
        <location evidence="1 8">Cell outer membrane</location>
        <topology evidence="1 8">Multi-pass membrane protein</topology>
    </subcellularLocation>
</comment>
<dbReference type="InterPro" id="IPR039426">
    <property type="entry name" value="TonB-dep_rcpt-like"/>
</dbReference>
<protein>
    <submittedName>
        <fullName evidence="13">TonB-dependent receptor</fullName>
    </submittedName>
</protein>
<evidence type="ECO:0000256" key="6">
    <source>
        <dbReference type="ARBA" id="ARBA00023136"/>
    </source>
</evidence>
<keyword evidence="5 9" id="KW-0798">TonB box</keyword>
<feature type="domain" description="TonB-dependent receptor plug" evidence="12">
    <location>
        <begin position="58"/>
        <end position="173"/>
    </location>
</feature>
<keyword evidence="3 8" id="KW-1134">Transmembrane beta strand</keyword>
<dbReference type="AlphaFoldDB" id="A0A6I4LTX7"/>
<feature type="domain" description="TonB-dependent receptor-like beta-barrel" evidence="11">
    <location>
        <begin position="448"/>
        <end position="994"/>
    </location>
</feature>
<evidence type="ECO:0000256" key="5">
    <source>
        <dbReference type="ARBA" id="ARBA00023077"/>
    </source>
</evidence>
<dbReference type="InterPro" id="IPR012910">
    <property type="entry name" value="Plug_dom"/>
</dbReference>
<gene>
    <name evidence="13" type="ORF">EUU23_04410</name>
</gene>
<evidence type="ECO:0000313" key="14">
    <source>
        <dbReference type="Proteomes" id="UP000471147"/>
    </source>
</evidence>
<evidence type="ECO:0000256" key="4">
    <source>
        <dbReference type="ARBA" id="ARBA00022692"/>
    </source>
</evidence>
<evidence type="ECO:0000256" key="8">
    <source>
        <dbReference type="PROSITE-ProRule" id="PRU01360"/>
    </source>
</evidence>
<dbReference type="Gene3D" id="2.40.170.20">
    <property type="entry name" value="TonB-dependent receptor, beta-barrel domain"/>
    <property type="match status" value="1"/>
</dbReference>
<evidence type="ECO:0000256" key="7">
    <source>
        <dbReference type="ARBA" id="ARBA00023237"/>
    </source>
</evidence>
<name>A0A6I4LTX7_9SPHN</name>
<dbReference type="Gene3D" id="2.170.130.10">
    <property type="entry name" value="TonB-dependent receptor, plug domain"/>
    <property type="match status" value="1"/>
</dbReference>
<comment type="similarity">
    <text evidence="8 9">Belongs to the TonB-dependent receptor family.</text>
</comment>
<reference evidence="13 14" key="1">
    <citation type="submission" date="2019-01" db="EMBL/GenBank/DDBJ databases">
        <title>Sphingorhabdus lacus sp.nov., isolated from an oligotrophic freshwater lake.</title>
        <authorList>
            <person name="Park M."/>
        </authorList>
    </citation>
    <scope>NUCLEOTIDE SEQUENCE [LARGE SCALE GENOMIC DNA]</scope>
    <source>
        <strain evidence="13 14">IMCC26285</strain>
    </source>
</reference>
<dbReference type="Pfam" id="PF00593">
    <property type="entry name" value="TonB_dep_Rec_b-barrel"/>
    <property type="match status" value="1"/>
</dbReference>
<dbReference type="PROSITE" id="PS52016">
    <property type="entry name" value="TONB_DEPENDENT_REC_3"/>
    <property type="match status" value="1"/>
</dbReference>
<keyword evidence="14" id="KW-1185">Reference proteome</keyword>
<accession>A0A6I4LTX7</accession>
<evidence type="ECO:0000259" key="11">
    <source>
        <dbReference type="Pfam" id="PF00593"/>
    </source>
</evidence>
<dbReference type="OrthoDB" id="7051241at2"/>
<comment type="caution">
    <text evidence="13">The sequence shown here is derived from an EMBL/GenBank/DDBJ whole genome shotgun (WGS) entry which is preliminary data.</text>
</comment>
<dbReference type="InterPro" id="IPR000531">
    <property type="entry name" value="Beta-barrel_TonB"/>
</dbReference>
<keyword evidence="10" id="KW-0732">Signal</keyword>
<dbReference type="EMBL" id="SDWJ01000001">
    <property type="protein sequence ID" value="MVZ96947.1"/>
    <property type="molecule type" value="Genomic_DNA"/>
</dbReference>
<dbReference type="Proteomes" id="UP000471147">
    <property type="component" value="Unassembled WGS sequence"/>
</dbReference>
<evidence type="ECO:0000256" key="10">
    <source>
        <dbReference type="SAM" id="SignalP"/>
    </source>
</evidence>